<organism evidence="1 2">
    <name type="scientific">Proteiniborus ethanoligenes</name>
    <dbReference type="NCBI Taxonomy" id="415015"/>
    <lineage>
        <taxon>Bacteria</taxon>
        <taxon>Bacillati</taxon>
        <taxon>Bacillota</taxon>
        <taxon>Clostridia</taxon>
        <taxon>Eubacteriales</taxon>
        <taxon>Proteiniborus</taxon>
    </lineage>
</organism>
<evidence type="ECO:0000313" key="2">
    <source>
        <dbReference type="Proteomes" id="UP000198625"/>
    </source>
</evidence>
<name>A0A1H3KJ63_9FIRM</name>
<gene>
    <name evidence="1" type="ORF">SAMN05660462_00209</name>
</gene>
<accession>A0A1H3KJ63</accession>
<proteinExistence type="predicted"/>
<dbReference type="AlphaFoldDB" id="A0A1H3KJ63"/>
<evidence type="ECO:0000313" key="1">
    <source>
        <dbReference type="EMBL" id="SDY52231.1"/>
    </source>
</evidence>
<dbReference type="EMBL" id="FNQE01000002">
    <property type="protein sequence ID" value="SDY52231.1"/>
    <property type="molecule type" value="Genomic_DNA"/>
</dbReference>
<sequence>MFERQLIFNNIDLFTSNSKTKFYEKIFDIIDLSSFPKYHSSKVGPTG</sequence>
<dbReference type="Proteomes" id="UP000198625">
    <property type="component" value="Unassembled WGS sequence"/>
</dbReference>
<reference evidence="1 2" key="1">
    <citation type="submission" date="2016-10" db="EMBL/GenBank/DDBJ databases">
        <authorList>
            <person name="de Groot N.N."/>
        </authorList>
    </citation>
    <scope>NUCLEOTIDE SEQUENCE [LARGE SCALE GENOMIC DNA]</scope>
    <source>
        <strain evidence="1 2">DSM 21650</strain>
    </source>
</reference>
<feature type="non-terminal residue" evidence="1">
    <location>
        <position position="47"/>
    </location>
</feature>
<protein>
    <submittedName>
        <fullName evidence="1">Uncharacterized protein</fullName>
    </submittedName>
</protein>
<keyword evidence="2" id="KW-1185">Reference proteome</keyword>